<keyword evidence="1" id="KW-0521">NADP</keyword>
<keyword evidence="2" id="KW-0560">Oxidoreductase</keyword>
<dbReference type="PhylomeDB" id="A0A068VM42"/>
<evidence type="ECO:0000256" key="1">
    <source>
        <dbReference type="ARBA" id="ARBA00022857"/>
    </source>
</evidence>
<reference evidence="4" key="1">
    <citation type="journal article" date="2014" name="Science">
        <title>The coffee genome provides insight into the convergent evolution of caffeine biosynthesis.</title>
        <authorList>
            <person name="Denoeud F."/>
            <person name="Carretero-Paulet L."/>
            <person name="Dereeper A."/>
            <person name="Droc G."/>
            <person name="Guyot R."/>
            <person name="Pietrella M."/>
            <person name="Zheng C."/>
            <person name="Alberti A."/>
            <person name="Anthony F."/>
            <person name="Aprea G."/>
            <person name="Aury J.M."/>
            <person name="Bento P."/>
            <person name="Bernard M."/>
            <person name="Bocs S."/>
            <person name="Campa C."/>
            <person name="Cenci A."/>
            <person name="Combes M.C."/>
            <person name="Crouzillat D."/>
            <person name="Da Silva C."/>
            <person name="Daddiego L."/>
            <person name="De Bellis F."/>
            <person name="Dussert S."/>
            <person name="Garsmeur O."/>
            <person name="Gayraud T."/>
            <person name="Guignon V."/>
            <person name="Jahn K."/>
            <person name="Jamilloux V."/>
            <person name="Joet T."/>
            <person name="Labadie K."/>
            <person name="Lan T."/>
            <person name="Leclercq J."/>
            <person name="Lepelley M."/>
            <person name="Leroy T."/>
            <person name="Li L.T."/>
            <person name="Librado P."/>
            <person name="Lopez L."/>
            <person name="Munoz A."/>
            <person name="Noel B."/>
            <person name="Pallavicini A."/>
            <person name="Perrotta G."/>
            <person name="Poncet V."/>
            <person name="Pot D."/>
            <person name="Priyono X."/>
            <person name="Rigoreau M."/>
            <person name="Rouard M."/>
            <person name="Rozas J."/>
            <person name="Tranchant-Dubreuil C."/>
            <person name="VanBuren R."/>
            <person name="Zhang Q."/>
            <person name="Andrade A.C."/>
            <person name="Argout X."/>
            <person name="Bertrand B."/>
            <person name="de Kochko A."/>
            <person name="Graziosi G."/>
            <person name="Henry R.J."/>
            <person name="Jayarama X."/>
            <person name="Ming R."/>
            <person name="Nagai C."/>
            <person name="Rounsley S."/>
            <person name="Sankoff D."/>
            <person name="Giuliano G."/>
            <person name="Albert V.A."/>
            <person name="Wincker P."/>
            <person name="Lashermes P."/>
        </authorList>
    </citation>
    <scope>NUCLEOTIDE SEQUENCE [LARGE SCALE GENOMIC DNA]</scope>
    <source>
        <strain evidence="4">cv. DH200-94</strain>
    </source>
</reference>
<dbReference type="Proteomes" id="UP000295252">
    <property type="component" value="Unassembled WGS sequence"/>
</dbReference>
<dbReference type="InterPro" id="IPR036291">
    <property type="entry name" value="NAD(P)-bd_dom_sf"/>
</dbReference>
<dbReference type="GO" id="GO:0016491">
    <property type="term" value="F:oxidoreductase activity"/>
    <property type="evidence" value="ECO:0007669"/>
    <property type="project" value="UniProtKB-KW"/>
</dbReference>
<accession>A0A068VM42</accession>
<evidence type="ECO:0000256" key="2">
    <source>
        <dbReference type="ARBA" id="ARBA00023002"/>
    </source>
</evidence>
<dbReference type="OrthoDB" id="417891at2759"/>
<evidence type="ECO:0000313" key="4">
    <source>
        <dbReference type="Proteomes" id="UP000295252"/>
    </source>
</evidence>
<sequence>MASEQLSGRWSLNGMTTLVTGGTRGIGHFIVEELAGFGATVYTCSRNQKELNERLQEWGAEGFKVYGSTCDKASRTEREELIKNVSSTFDGKLNLLVRGCGLTTWILGKLCSAKFVTVCLYGYT</sequence>
<dbReference type="PRINTS" id="PR00081">
    <property type="entry name" value="GDHRDH"/>
</dbReference>
<dbReference type="EMBL" id="HG746396">
    <property type="protein sequence ID" value="CDP21870.1"/>
    <property type="molecule type" value="Genomic_DNA"/>
</dbReference>
<dbReference type="AlphaFoldDB" id="A0A068VM42"/>
<dbReference type="InterPro" id="IPR045000">
    <property type="entry name" value="TR"/>
</dbReference>
<dbReference type="Pfam" id="PF00106">
    <property type="entry name" value="adh_short"/>
    <property type="match status" value="1"/>
</dbReference>
<dbReference type="Gene3D" id="3.40.50.720">
    <property type="entry name" value="NAD(P)-binding Rossmann-like Domain"/>
    <property type="match status" value="1"/>
</dbReference>
<organism evidence="3 4">
    <name type="scientific">Coffea canephora</name>
    <name type="common">Robusta coffee</name>
    <dbReference type="NCBI Taxonomy" id="49390"/>
    <lineage>
        <taxon>Eukaryota</taxon>
        <taxon>Viridiplantae</taxon>
        <taxon>Streptophyta</taxon>
        <taxon>Embryophyta</taxon>
        <taxon>Tracheophyta</taxon>
        <taxon>Spermatophyta</taxon>
        <taxon>Magnoliopsida</taxon>
        <taxon>eudicotyledons</taxon>
        <taxon>Gunneridae</taxon>
        <taxon>Pentapetalae</taxon>
        <taxon>asterids</taxon>
        <taxon>lamiids</taxon>
        <taxon>Gentianales</taxon>
        <taxon>Rubiaceae</taxon>
        <taxon>Ixoroideae</taxon>
        <taxon>Gardenieae complex</taxon>
        <taxon>Bertiereae - Coffeeae clade</taxon>
        <taxon>Coffeeae</taxon>
        <taxon>Coffea</taxon>
    </lineage>
</organism>
<dbReference type="Gramene" id="CDP21870">
    <property type="protein sequence ID" value="CDP21870"/>
    <property type="gene ID" value="GSCOC_T00011914001"/>
</dbReference>
<dbReference type="SUPFAM" id="SSF51735">
    <property type="entry name" value="NAD(P)-binding Rossmann-fold domains"/>
    <property type="match status" value="1"/>
</dbReference>
<proteinExistence type="predicted"/>
<dbReference type="InParanoid" id="A0A068VM42"/>
<evidence type="ECO:0000313" key="3">
    <source>
        <dbReference type="EMBL" id="CDP21870.1"/>
    </source>
</evidence>
<dbReference type="OMA" id="MAINFEL"/>
<dbReference type="PANTHER" id="PTHR42898">
    <property type="entry name" value="TROPINONE REDUCTASE"/>
    <property type="match status" value="1"/>
</dbReference>
<name>A0A068VM42_COFCA</name>
<gene>
    <name evidence="3" type="ORF">GSCOC_T00011914001</name>
</gene>
<protein>
    <submittedName>
        <fullName evidence="3">DH200=94 genomic scaffold, scaffold_7312</fullName>
    </submittedName>
</protein>
<keyword evidence="4" id="KW-1185">Reference proteome</keyword>
<dbReference type="PANTHER" id="PTHR42898:SF28">
    <property type="entry name" value="TROPINONE REDUCTASE HOMOLOG"/>
    <property type="match status" value="1"/>
</dbReference>
<dbReference type="STRING" id="49390.A0A068VM42"/>
<dbReference type="InterPro" id="IPR002347">
    <property type="entry name" value="SDR_fam"/>
</dbReference>